<gene>
    <name evidence="1" type="ORF">MCM1_0025</name>
</gene>
<sequence>MGCKPITFRNVNPDTFNCMKKKLQGYGIHVPEGYRGELSGKGITANFEWDGQSNLTITITEKPFIVSCEIAAQKIKSFIRACHGS</sequence>
<accession>A0A0G3CDL9</accession>
<evidence type="ECO:0000313" key="2">
    <source>
        <dbReference type="Proteomes" id="UP000035331"/>
    </source>
</evidence>
<name>A0A0G3CDL9_METBA</name>
<dbReference type="EMBL" id="CP008746">
    <property type="protein sequence ID" value="AKJ37152.1"/>
    <property type="molecule type" value="Genomic_DNA"/>
</dbReference>
<reference evidence="1 2" key="2">
    <citation type="journal article" date="2015" name="Stand. Genomic Sci.">
        <title>The complete genome sequence of the rumen methanogen Methanosarcina barkeri CM1.</title>
        <authorList>
            <person name="Lambie S.C."/>
            <person name="Kelly W.J."/>
            <person name="Leahy S.C."/>
            <person name="Li D."/>
            <person name="Reilly K."/>
            <person name="McAllister T.A."/>
            <person name="Valle E.R."/>
            <person name="Attwood G.T."/>
            <person name="Altermann E."/>
        </authorList>
    </citation>
    <scope>NUCLEOTIDE SEQUENCE [LARGE SCALE GENOMIC DNA]</scope>
    <source>
        <strain evidence="1 2">CM1</strain>
    </source>
</reference>
<evidence type="ECO:0000313" key="1">
    <source>
        <dbReference type="EMBL" id="AKJ37152.1"/>
    </source>
</evidence>
<dbReference type="Proteomes" id="UP000035331">
    <property type="component" value="Chromosome"/>
</dbReference>
<reference evidence="2" key="1">
    <citation type="submission" date="2014-06" db="EMBL/GenBank/DDBJ databases">
        <title>The complete genome sequence of Methanosarcina barkeri CM1.</title>
        <authorList>
            <consortium name="Pastoral Greenhouse Gas Research Consortium"/>
            <person name="Lambie S.C."/>
            <person name="Leahy S.C."/>
            <person name="Kelly W.J."/>
            <person name="Li D."/>
            <person name="Reilly K."/>
            <person name="Attwood G.T."/>
            <person name="Altermann E."/>
        </authorList>
    </citation>
    <scope>NUCLEOTIDE SEQUENCE [LARGE SCALE GENOMIC DNA]</scope>
    <source>
        <strain evidence="2">CM1</strain>
    </source>
</reference>
<protein>
    <submittedName>
        <fullName evidence="1">Uncharacterized protein</fullName>
    </submittedName>
</protein>
<dbReference type="AlphaFoldDB" id="A0A0G3CDL9"/>
<organism evidence="1 2">
    <name type="scientific">Methanosarcina barkeri CM1</name>
    <dbReference type="NCBI Taxonomy" id="796385"/>
    <lineage>
        <taxon>Archaea</taxon>
        <taxon>Methanobacteriati</taxon>
        <taxon>Methanobacteriota</taxon>
        <taxon>Stenosarchaea group</taxon>
        <taxon>Methanomicrobia</taxon>
        <taxon>Methanosarcinales</taxon>
        <taxon>Methanosarcinaceae</taxon>
        <taxon>Methanosarcina</taxon>
    </lineage>
</organism>
<dbReference type="PATRIC" id="fig|796385.3.peg.28"/>
<dbReference type="GeneID" id="24883707"/>
<dbReference type="GeneID" id="24821433"/>
<dbReference type="RefSeq" id="WP_011305970.1">
    <property type="nucleotide sequence ID" value="NZ_CP008746.1"/>
</dbReference>
<proteinExistence type="predicted"/>